<dbReference type="FunFam" id="1.10.420.10:FF:000001">
    <property type="entry name" value="Peroxidase"/>
    <property type="match status" value="1"/>
</dbReference>
<evidence type="ECO:0000259" key="19">
    <source>
        <dbReference type="PROSITE" id="PS50873"/>
    </source>
</evidence>
<dbReference type="SUPFAM" id="SSF48113">
    <property type="entry name" value="Heme-dependent peroxidases"/>
    <property type="match status" value="1"/>
</dbReference>
<gene>
    <name evidence="20" type="ORF">SELMODRAFT_132915</name>
</gene>
<dbReference type="OrthoDB" id="7777654at2759"/>
<evidence type="ECO:0000256" key="1">
    <source>
        <dbReference type="ARBA" id="ARBA00000189"/>
    </source>
</evidence>
<keyword evidence="18" id="KW-0964">Secreted</keyword>
<evidence type="ECO:0000256" key="17">
    <source>
        <dbReference type="PIRSR" id="PIRSR600823-5"/>
    </source>
</evidence>
<dbReference type="EC" id="1.11.1.7" evidence="3 18"/>
<dbReference type="InterPro" id="IPR000823">
    <property type="entry name" value="Peroxidase_pln"/>
</dbReference>
<keyword evidence="12 18" id="KW-0376">Hydrogen peroxide</keyword>
<evidence type="ECO:0000256" key="4">
    <source>
        <dbReference type="ARBA" id="ARBA00022559"/>
    </source>
</evidence>
<feature type="binding site" evidence="14">
    <location>
        <position position="155"/>
    </location>
    <ligand>
        <name>substrate</name>
    </ligand>
</feature>
<dbReference type="AlphaFoldDB" id="D8T675"/>
<protein>
    <recommendedName>
        <fullName evidence="3 18">Peroxidase</fullName>
        <ecNumber evidence="3 18">1.11.1.7</ecNumber>
    </recommendedName>
</protein>
<evidence type="ECO:0000256" key="18">
    <source>
        <dbReference type="RuleBase" id="RU362060"/>
    </source>
</evidence>
<keyword evidence="11" id="KW-0325">Glycoprotein</keyword>
<evidence type="ECO:0000256" key="11">
    <source>
        <dbReference type="ARBA" id="ARBA00023180"/>
    </source>
</evidence>
<evidence type="ECO:0000256" key="6">
    <source>
        <dbReference type="ARBA" id="ARBA00022723"/>
    </source>
</evidence>
<dbReference type="GO" id="GO:0009505">
    <property type="term" value="C:plant-type cell wall"/>
    <property type="evidence" value="ECO:0000318"/>
    <property type="project" value="GO_Central"/>
</dbReference>
<dbReference type="KEGG" id="smo:SELMODRAFT_132915"/>
<sequence length="337" mass="37064">MLVVSLLAILCLADARTEEFFYNRTCPNAETIVRDVVTSHFRNNRTIPAALLRLFFHDCFVEGCDGSLLLDASADGAVIEKQALPNINSARGFEVIDDAKARLESTCPGVVSCADILALAARDSVVLTGAPFFVMPTGRFDGRISNRTLAEAALPSPFDSATRLKDSFSRQNLTVQDLVHLSGAHTIGQSQCQFFSPRLYNFSNTGVPDPTLNATYRAELQQACPRNANATNRVALDRGSEFVVDNSYYRNLVAGRGLLRSDQELTLDSETESIVRSFAGDENRFQLRFRRSLLKMGELRIKTSANGEIRRNCRRVNPRSTIIVTTTNGDDAAASTI</sequence>
<evidence type="ECO:0000256" key="9">
    <source>
        <dbReference type="ARBA" id="ARBA00023004"/>
    </source>
</evidence>
<feature type="binding site" evidence="15">
    <location>
        <position position="61"/>
    </location>
    <ligand>
        <name>Ca(2+)</name>
        <dbReference type="ChEBI" id="CHEBI:29108"/>
        <label>1</label>
    </ligand>
</feature>
<dbReference type="InterPro" id="IPR010255">
    <property type="entry name" value="Haem_peroxidase_sf"/>
</dbReference>
<evidence type="ECO:0000256" key="16">
    <source>
        <dbReference type="PIRSR" id="PIRSR600823-4"/>
    </source>
</evidence>
<keyword evidence="7 15" id="KW-0106">Calcium</keyword>
<feature type="binding site" evidence="15">
    <location>
        <position position="58"/>
    </location>
    <ligand>
        <name>Ca(2+)</name>
        <dbReference type="ChEBI" id="CHEBI:29108"/>
        <label>1</label>
    </ligand>
</feature>
<dbReference type="InParanoid" id="D8T675"/>
<dbReference type="GO" id="GO:0046872">
    <property type="term" value="F:metal ion binding"/>
    <property type="evidence" value="ECO:0007669"/>
    <property type="project" value="UniProtKB-UniRule"/>
</dbReference>
<dbReference type="STRING" id="88036.D8T675"/>
<feature type="binding site" evidence="15">
    <location>
        <position position="65"/>
    </location>
    <ligand>
        <name>Ca(2+)</name>
        <dbReference type="ChEBI" id="CHEBI:29108"/>
        <label>1</label>
    </ligand>
</feature>
<keyword evidence="5 18" id="KW-0349">Heme</keyword>
<dbReference type="GO" id="GO:0140825">
    <property type="term" value="F:lactoperoxidase activity"/>
    <property type="evidence" value="ECO:0007669"/>
    <property type="project" value="UniProtKB-EC"/>
</dbReference>
<evidence type="ECO:0000313" key="21">
    <source>
        <dbReference type="Proteomes" id="UP000001514"/>
    </source>
</evidence>
<dbReference type="Pfam" id="PF00141">
    <property type="entry name" value="peroxidase"/>
    <property type="match status" value="1"/>
</dbReference>
<dbReference type="EMBL" id="GL377679">
    <property type="protein sequence ID" value="EFJ07863.1"/>
    <property type="molecule type" value="Genomic_DNA"/>
</dbReference>
<dbReference type="Proteomes" id="UP000001514">
    <property type="component" value="Unassembled WGS sequence"/>
</dbReference>
<feature type="binding site" evidence="15">
    <location>
        <position position="63"/>
    </location>
    <ligand>
        <name>Ca(2+)</name>
        <dbReference type="ChEBI" id="CHEBI:29108"/>
        <label>1</label>
    </ligand>
</feature>
<evidence type="ECO:0000313" key="20">
    <source>
        <dbReference type="EMBL" id="EFJ07863.1"/>
    </source>
</evidence>
<feature type="binding site" evidence="15">
    <location>
        <position position="80"/>
    </location>
    <ligand>
        <name>Ca(2+)</name>
        <dbReference type="ChEBI" id="CHEBI:29108"/>
        <label>1</label>
    </ligand>
</feature>
<keyword evidence="8 18" id="KW-0560">Oxidoreductase</keyword>
<evidence type="ECO:0000256" key="5">
    <source>
        <dbReference type="ARBA" id="ARBA00022617"/>
    </source>
</evidence>
<keyword evidence="9 15" id="KW-0408">Iron</keyword>
<dbReference type="OMA" id="VEFGRSI"/>
<dbReference type="Gene3D" id="1.10.420.10">
    <property type="entry name" value="Peroxidase, domain 2"/>
    <property type="match status" value="1"/>
</dbReference>
<feature type="binding site" evidence="15">
    <location>
        <position position="67"/>
    </location>
    <ligand>
        <name>Ca(2+)</name>
        <dbReference type="ChEBI" id="CHEBI:29108"/>
        <label>1</label>
    </ligand>
</feature>
<evidence type="ECO:0000256" key="3">
    <source>
        <dbReference type="ARBA" id="ARBA00012313"/>
    </source>
</evidence>
<keyword evidence="10 17" id="KW-1015">Disulfide bond</keyword>
<evidence type="ECO:0000256" key="7">
    <source>
        <dbReference type="ARBA" id="ARBA00022837"/>
    </source>
</evidence>
<dbReference type="FunFam" id="1.10.520.10:FF:000001">
    <property type="entry name" value="Peroxidase"/>
    <property type="match status" value="1"/>
</dbReference>
<comment type="subcellular location">
    <subcellularLocation>
        <location evidence="18">Secreted</location>
    </subcellularLocation>
</comment>
<dbReference type="PRINTS" id="PR00461">
    <property type="entry name" value="PLPEROXIDASE"/>
</dbReference>
<comment type="catalytic activity">
    <reaction evidence="1 18">
        <text>2 a phenolic donor + H2O2 = 2 a phenolic radical donor + 2 H2O</text>
        <dbReference type="Rhea" id="RHEA:56136"/>
        <dbReference type="ChEBI" id="CHEBI:15377"/>
        <dbReference type="ChEBI" id="CHEBI:16240"/>
        <dbReference type="ChEBI" id="CHEBI:139520"/>
        <dbReference type="ChEBI" id="CHEBI:139521"/>
        <dbReference type="EC" id="1.11.1.7"/>
    </reaction>
</comment>
<feature type="active site" description="Proton acceptor" evidence="13">
    <location>
        <position position="57"/>
    </location>
</feature>
<feature type="site" description="Transition state stabilizer" evidence="16">
    <location>
        <position position="53"/>
    </location>
</feature>
<feature type="disulfide bond" evidence="17">
    <location>
        <begin position="26"/>
        <end position="107"/>
    </location>
</feature>
<keyword evidence="18" id="KW-0732">Signal</keyword>
<feature type="disulfide bond" evidence="17">
    <location>
        <begin position="113"/>
        <end position="313"/>
    </location>
</feature>
<keyword evidence="4 18" id="KW-0575">Peroxidase</keyword>
<name>D8T675_SELML</name>
<dbReference type="Gramene" id="EFJ07863">
    <property type="protein sequence ID" value="EFJ07863"/>
    <property type="gene ID" value="SELMODRAFT_132915"/>
</dbReference>
<dbReference type="HOGENOM" id="CLU_010543_0_3_1"/>
<dbReference type="GO" id="GO:0042744">
    <property type="term" value="P:hydrogen peroxide catabolic process"/>
    <property type="evidence" value="ECO:0007669"/>
    <property type="project" value="UniProtKB-KW"/>
</dbReference>
<dbReference type="PANTHER" id="PTHR31517">
    <property type="match status" value="1"/>
</dbReference>
<feature type="disulfide bond" evidence="17">
    <location>
        <begin position="192"/>
        <end position="224"/>
    </location>
</feature>
<feature type="domain" description="Plant heme peroxidase family profile" evidence="19">
    <location>
        <begin position="21"/>
        <end position="317"/>
    </location>
</feature>
<dbReference type="PRINTS" id="PR00458">
    <property type="entry name" value="PEROXIDASE"/>
</dbReference>
<dbReference type="GO" id="GO:0006979">
    <property type="term" value="P:response to oxidative stress"/>
    <property type="evidence" value="ECO:0007669"/>
    <property type="project" value="UniProtKB-UniRule"/>
</dbReference>
<dbReference type="PROSITE" id="PS50873">
    <property type="entry name" value="PEROXIDASE_4"/>
    <property type="match status" value="1"/>
</dbReference>
<dbReference type="GO" id="GO:0020037">
    <property type="term" value="F:heme binding"/>
    <property type="evidence" value="ECO:0007669"/>
    <property type="project" value="UniProtKB-UniRule"/>
</dbReference>
<dbReference type="Gene3D" id="1.10.520.10">
    <property type="match status" value="1"/>
</dbReference>
<feature type="binding site" evidence="15">
    <location>
        <position position="237"/>
    </location>
    <ligand>
        <name>Ca(2+)</name>
        <dbReference type="ChEBI" id="CHEBI:29108"/>
        <label>2</label>
    </ligand>
</feature>
<dbReference type="InterPro" id="IPR033905">
    <property type="entry name" value="Secretory_peroxidase"/>
</dbReference>
<feature type="disulfide bond" evidence="17">
    <location>
        <begin position="59"/>
        <end position="64"/>
    </location>
</feature>
<keyword evidence="6 15" id="KW-0479">Metal-binding</keyword>
<comment type="cofactor">
    <cofactor evidence="15 18">
        <name>heme b</name>
        <dbReference type="ChEBI" id="CHEBI:60344"/>
    </cofactor>
    <text evidence="15 18">Binds 1 heme b (iron(II)-protoporphyrin IX) group per subunit.</text>
</comment>
<dbReference type="InterPro" id="IPR019793">
    <property type="entry name" value="Peroxidases_heam-ligand_BS"/>
</dbReference>
<dbReference type="PROSITE" id="PS00435">
    <property type="entry name" value="PEROXIDASE_1"/>
    <property type="match status" value="1"/>
</dbReference>
<comment type="function">
    <text evidence="18">Removal of H(2)O(2), oxidation of toxic reductants, biosynthesis and degradation of lignin, suberization, auxin catabolism, response to environmental stresses such as wounding, pathogen attack and oxidative stress.</text>
</comment>
<keyword evidence="21" id="KW-1185">Reference proteome</keyword>
<evidence type="ECO:0000256" key="14">
    <source>
        <dbReference type="PIRSR" id="PIRSR600823-2"/>
    </source>
</evidence>
<evidence type="ECO:0000256" key="10">
    <source>
        <dbReference type="ARBA" id="ARBA00023157"/>
    </source>
</evidence>
<evidence type="ECO:0000256" key="15">
    <source>
        <dbReference type="PIRSR" id="PIRSR600823-3"/>
    </source>
</evidence>
<feature type="signal peptide" evidence="18">
    <location>
        <begin position="1"/>
        <end position="17"/>
    </location>
</feature>
<comment type="similarity">
    <text evidence="2">Belongs to the peroxidase family. Ascorbate peroxidase subfamily.</text>
</comment>
<dbReference type="CDD" id="cd00693">
    <property type="entry name" value="secretory_peroxidase"/>
    <property type="match status" value="1"/>
</dbReference>
<feature type="binding site" evidence="15">
    <location>
        <position position="186"/>
    </location>
    <ligand>
        <name>Ca(2+)</name>
        <dbReference type="ChEBI" id="CHEBI:29108"/>
        <label>2</label>
    </ligand>
</feature>
<dbReference type="PANTHER" id="PTHR31517:SF84">
    <property type="entry name" value="PEROXIDASE"/>
    <property type="match status" value="1"/>
</dbReference>
<accession>D8T675</accession>
<dbReference type="GO" id="GO:0005576">
    <property type="term" value="C:extracellular region"/>
    <property type="evidence" value="ECO:0007669"/>
    <property type="project" value="UniProtKB-SubCell"/>
</dbReference>
<dbReference type="InterPro" id="IPR002016">
    <property type="entry name" value="Haem_peroxidase"/>
</dbReference>
<feature type="chain" id="PRO_5005127378" description="Peroxidase" evidence="18">
    <location>
        <begin position="18"/>
        <end position="337"/>
    </location>
</feature>
<dbReference type="GO" id="GO:0004601">
    <property type="term" value="F:peroxidase activity"/>
    <property type="evidence" value="ECO:0000318"/>
    <property type="project" value="GO_Central"/>
</dbReference>
<comment type="similarity">
    <text evidence="18">Belongs to the peroxidase family. Classical plant (class III) peroxidase subfamily.</text>
</comment>
<proteinExistence type="inferred from homology"/>
<reference evidence="20 21" key="1">
    <citation type="journal article" date="2011" name="Science">
        <title>The Selaginella genome identifies genetic changes associated with the evolution of vascular plants.</title>
        <authorList>
            <person name="Banks J.A."/>
            <person name="Nishiyama T."/>
            <person name="Hasebe M."/>
            <person name="Bowman J.L."/>
            <person name="Gribskov M."/>
            <person name="dePamphilis C."/>
            <person name="Albert V.A."/>
            <person name="Aono N."/>
            <person name="Aoyama T."/>
            <person name="Ambrose B.A."/>
            <person name="Ashton N.W."/>
            <person name="Axtell M.J."/>
            <person name="Barker E."/>
            <person name="Barker M.S."/>
            <person name="Bennetzen J.L."/>
            <person name="Bonawitz N.D."/>
            <person name="Chapple C."/>
            <person name="Cheng C."/>
            <person name="Correa L.G."/>
            <person name="Dacre M."/>
            <person name="DeBarry J."/>
            <person name="Dreyer I."/>
            <person name="Elias M."/>
            <person name="Engstrom E.M."/>
            <person name="Estelle M."/>
            <person name="Feng L."/>
            <person name="Finet C."/>
            <person name="Floyd S.K."/>
            <person name="Frommer W.B."/>
            <person name="Fujita T."/>
            <person name="Gramzow L."/>
            <person name="Gutensohn M."/>
            <person name="Harholt J."/>
            <person name="Hattori M."/>
            <person name="Heyl A."/>
            <person name="Hirai T."/>
            <person name="Hiwatashi Y."/>
            <person name="Ishikawa M."/>
            <person name="Iwata M."/>
            <person name="Karol K.G."/>
            <person name="Koehler B."/>
            <person name="Kolukisaoglu U."/>
            <person name="Kubo M."/>
            <person name="Kurata T."/>
            <person name="Lalonde S."/>
            <person name="Li K."/>
            <person name="Li Y."/>
            <person name="Litt A."/>
            <person name="Lyons E."/>
            <person name="Manning G."/>
            <person name="Maruyama T."/>
            <person name="Michael T.P."/>
            <person name="Mikami K."/>
            <person name="Miyazaki S."/>
            <person name="Morinaga S."/>
            <person name="Murata T."/>
            <person name="Mueller-Roeber B."/>
            <person name="Nelson D.R."/>
            <person name="Obara M."/>
            <person name="Oguri Y."/>
            <person name="Olmstead R.G."/>
            <person name="Onodera N."/>
            <person name="Petersen B.L."/>
            <person name="Pils B."/>
            <person name="Prigge M."/>
            <person name="Rensing S.A."/>
            <person name="Riano-Pachon D.M."/>
            <person name="Roberts A.W."/>
            <person name="Sato Y."/>
            <person name="Scheller H.V."/>
            <person name="Schulz B."/>
            <person name="Schulz C."/>
            <person name="Shakirov E.V."/>
            <person name="Shibagaki N."/>
            <person name="Shinohara N."/>
            <person name="Shippen D.E."/>
            <person name="Soerensen I."/>
            <person name="Sotooka R."/>
            <person name="Sugimoto N."/>
            <person name="Sugita M."/>
            <person name="Sumikawa N."/>
            <person name="Tanurdzic M."/>
            <person name="Theissen G."/>
            <person name="Ulvskov P."/>
            <person name="Wakazuki S."/>
            <person name="Weng J.K."/>
            <person name="Willats W.W."/>
            <person name="Wipf D."/>
            <person name="Wolf P.G."/>
            <person name="Yang L."/>
            <person name="Zimmer A.D."/>
            <person name="Zhu Q."/>
            <person name="Mitros T."/>
            <person name="Hellsten U."/>
            <person name="Loque D."/>
            <person name="Otillar R."/>
            <person name="Salamov A."/>
            <person name="Schmutz J."/>
            <person name="Shapiro H."/>
            <person name="Lindquist E."/>
            <person name="Lucas S."/>
            <person name="Rokhsar D."/>
            <person name="Grigoriev I.V."/>
        </authorList>
    </citation>
    <scope>NUCLEOTIDE SEQUENCE [LARGE SCALE GENOMIC DNA]</scope>
</reference>
<evidence type="ECO:0000256" key="13">
    <source>
        <dbReference type="PIRSR" id="PIRSR600823-1"/>
    </source>
</evidence>
<feature type="binding site" description="axial binding residue" evidence="15">
    <location>
        <position position="185"/>
    </location>
    <ligand>
        <name>heme b</name>
        <dbReference type="ChEBI" id="CHEBI:60344"/>
    </ligand>
    <ligandPart>
        <name>Fe</name>
        <dbReference type="ChEBI" id="CHEBI:18248"/>
    </ligandPart>
</feature>
<evidence type="ECO:0000256" key="8">
    <source>
        <dbReference type="ARBA" id="ARBA00023002"/>
    </source>
</evidence>
<organism evidence="21">
    <name type="scientific">Selaginella moellendorffii</name>
    <name type="common">Spikemoss</name>
    <dbReference type="NCBI Taxonomy" id="88036"/>
    <lineage>
        <taxon>Eukaryota</taxon>
        <taxon>Viridiplantae</taxon>
        <taxon>Streptophyta</taxon>
        <taxon>Embryophyta</taxon>
        <taxon>Tracheophyta</taxon>
        <taxon>Lycopodiopsida</taxon>
        <taxon>Selaginellales</taxon>
        <taxon>Selaginellaceae</taxon>
        <taxon>Selaginella</taxon>
    </lineage>
</organism>
<evidence type="ECO:0000256" key="2">
    <source>
        <dbReference type="ARBA" id="ARBA00006873"/>
    </source>
</evidence>
<feature type="binding site" evidence="15">
    <location>
        <position position="245"/>
    </location>
    <ligand>
        <name>Ca(2+)</name>
        <dbReference type="ChEBI" id="CHEBI:29108"/>
        <label>2</label>
    </ligand>
</feature>
<comment type="cofactor">
    <cofactor evidence="15 18">
        <name>Ca(2+)</name>
        <dbReference type="ChEBI" id="CHEBI:29108"/>
    </cofactor>
    <text evidence="15 18">Binds 2 calcium ions per subunit.</text>
</comment>
<evidence type="ECO:0000256" key="12">
    <source>
        <dbReference type="ARBA" id="ARBA00023324"/>
    </source>
</evidence>